<protein>
    <submittedName>
        <fullName evidence="2">Uncharacterized protein</fullName>
    </submittedName>
</protein>
<name>A0A428RFA7_9HYPO</name>
<evidence type="ECO:0000313" key="2">
    <source>
        <dbReference type="EMBL" id="RSL76217.1"/>
    </source>
</evidence>
<sequence>MPSRPSSPTSNSSPPTSNSSPPPSNHEVTWLLLETLNTHQAATKRPISPENDIQNLEQLGTSDYILTLLKEVEPTLPSPPSRNLTLERRVKRIQDHYQLAECPQYERPNLKASEALIQLQHSQSLSADYENWSPDEPRDEAPLHALFFASRAFGGLCCKLPPDMSHEDPCLLLLVPLCERHDQLLNNTLKSHDKQDTKDLFLIYDLFV</sequence>
<dbReference type="EMBL" id="NKCK01000952">
    <property type="protein sequence ID" value="RSL76217.1"/>
    <property type="molecule type" value="Genomic_DNA"/>
</dbReference>
<comment type="caution">
    <text evidence="2">The sequence shown here is derived from an EMBL/GenBank/DDBJ whole genome shotgun (WGS) entry which is preliminary data.</text>
</comment>
<feature type="compositionally biased region" description="Low complexity" evidence="1">
    <location>
        <begin position="1"/>
        <end position="19"/>
    </location>
</feature>
<reference evidence="2 3" key="1">
    <citation type="submission" date="2017-06" db="EMBL/GenBank/DDBJ databases">
        <title>Comparative genomic analysis of Ambrosia Fusariam Clade fungi.</title>
        <authorList>
            <person name="Stajich J.E."/>
            <person name="Carrillo J."/>
            <person name="Kijimoto T."/>
            <person name="Eskalen A."/>
            <person name="O'Donnell K."/>
            <person name="Kasson M."/>
        </authorList>
    </citation>
    <scope>NUCLEOTIDE SEQUENCE [LARGE SCALE GENOMIC DNA]</scope>
    <source>
        <strain evidence="2 3">NRRL62579</strain>
    </source>
</reference>
<evidence type="ECO:0000313" key="3">
    <source>
        <dbReference type="Proteomes" id="UP000287144"/>
    </source>
</evidence>
<feature type="region of interest" description="Disordered" evidence="1">
    <location>
        <begin position="1"/>
        <end position="27"/>
    </location>
</feature>
<accession>A0A428RFA7</accession>
<gene>
    <name evidence="2" type="ORF">CEP52_017801</name>
</gene>
<organism evidence="2 3">
    <name type="scientific">Fusarium oligoseptatum</name>
    <dbReference type="NCBI Taxonomy" id="2604345"/>
    <lineage>
        <taxon>Eukaryota</taxon>
        <taxon>Fungi</taxon>
        <taxon>Dikarya</taxon>
        <taxon>Ascomycota</taxon>
        <taxon>Pezizomycotina</taxon>
        <taxon>Sordariomycetes</taxon>
        <taxon>Hypocreomycetidae</taxon>
        <taxon>Hypocreales</taxon>
        <taxon>Nectriaceae</taxon>
        <taxon>Fusarium</taxon>
        <taxon>Fusarium solani species complex</taxon>
    </lineage>
</organism>
<dbReference type="AlphaFoldDB" id="A0A428RFA7"/>
<proteinExistence type="predicted"/>
<dbReference type="Proteomes" id="UP000287144">
    <property type="component" value="Unassembled WGS sequence"/>
</dbReference>
<evidence type="ECO:0000256" key="1">
    <source>
        <dbReference type="SAM" id="MobiDB-lite"/>
    </source>
</evidence>
<keyword evidence="3" id="KW-1185">Reference proteome</keyword>